<reference evidence="2" key="2">
    <citation type="journal article" date="2021" name="PeerJ">
        <title>Extensive microbial diversity within the chicken gut microbiome revealed by metagenomics and culture.</title>
        <authorList>
            <person name="Gilroy R."/>
            <person name="Ravi A."/>
            <person name="Getino M."/>
            <person name="Pursley I."/>
            <person name="Horton D.L."/>
            <person name="Alikhan N.F."/>
            <person name="Baker D."/>
            <person name="Gharbi K."/>
            <person name="Hall N."/>
            <person name="Watson M."/>
            <person name="Adriaenssens E.M."/>
            <person name="Foster-Nyarko E."/>
            <person name="Jarju S."/>
            <person name="Secka A."/>
            <person name="Antonio M."/>
            <person name="Oren A."/>
            <person name="Chaudhuri R.R."/>
            <person name="La Ragione R."/>
            <person name="Hildebrand F."/>
            <person name="Pallen M.J."/>
        </authorList>
    </citation>
    <scope>NUCLEOTIDE SEQUENCE</scope>
    <source>
        <strain evidence="2">USAMLcec3-3695</strain>
    </source>
</reference>
<keyword evidence="1" id="KW-0732">Signal</keyword>
<evidence type="ECO:0000313" key="3">
    <source>
        <dbReference type="Proteomes" id="UP000824109"/>
    </source>
</evidence>
<dbReference type="EMBL" id="DVNB01000044">
    <property type="protein sequence ID" value="HIU56974.1"/>
    <property type="molecule type" value="Genomic_DNA"/>
</dbReference>
<accession>A0A9D1SE17</accession>
<evidence type="ECO:0000256" key="1">
    <source>
        <dbReference type="SAM" id="SignalP"/>
    </source>
</evidence>
<gene>
    <name evidence="2" type="ORF">IAA61_04060</name>
</gene>
<feature type="chain" id="PRO_5038757135" evidence="1">
    <location>
        <begin position="23"/>
        <end position="142"/>
    </location>
</feature>
<reference evidence="2" key="1">
    <citation type="submission" date="2020-10" db="EMBL/GenBank/DDBJ databases">
        <authorList>
            <person name="Gilroy R."/>
        </authorList>
    </citation>
    <scope>NUCLEOTIDE SEQUENCE</scope>
    <source>
        <strain evidence="2">USAMLcec3-3695</strain>
    </source>
</reference>
<evidence type="ECO:0000313" key="2">
    <source>
        <dbReference type="EMBL" id="HIU56974.1"/>
    </source>
</evidence>
<organism evidence="2 3">
    <name type="scientific">Candidatus Ornithomonoglobus merdipullorum</name>
    <dbReference type="NCBI Taxonomy" id="2840895"/>
    <lineage>
        <taxon>Bacteria</taxon>
        <taxon>Bacillati</taxon>
        <taxon>Bacillota</taxon>
        <taxon>Clostridia</taxon>
        <taxon>Candidatus Ornithomonoglobus</taxon>
    </lineage>
</organism>
<sequence length="142" mass="16148">MKKRLISAVLSAVMLFDVSAFAASEFSPAIGFAEQLETEDGITYPEAVPDELLSDTEKVCYSDEEIYGTGEKSFEDYYITYFQIITGNETEIAKLDTYYSENISETDTTAEDILGKVLRPRRLRRLQQSLRGLKYISCLYAY</sequence>
<name>A0A9D1SE17_9FIRM</name>
<dbReference type="Proteomes" id="UP000824109">
    <property type="component" value="Unassembled WGS sequence"/>
</dbReference>
<protein>
    <submittedName>
        <fullName evidence="2">Uncharacterized protein</fullName>
    </submittedName>
</protein>
<comment type="caution">
    <text evidence="2">The sequence shown here is derived from an EMBL/GenBank/DDBJ whole genome shotgun (WGS) entry which is preliminary data.</text>
</comment>
<proteinExistence type="predicted"/>
<dbReference type="AlphaFoldDB" id="A0A9D1SE17"/>
<feature type="signal peptide" evidence="1">
    <location>
        <begin position="1"/>
        <end position="22"/>
    </location>
</feature>